<dbReference type="RefSeq" id="WP_138656800.1">
    <property type="nucleotide sequence ID" value="NZ_VATY01000001.1"/>
</dbReference>
<dbReference type="EMBL" id="VATY01000001">
    <property type="protein sequence ID" value="TMM58867.1"/>
    <property type="molecule type" value="Genomic_DNA"/>
</dbReference>
<dbReference type="AlphaFoldDB" id="A0A5S3PZV4"/>
<organism evidence="1 2">
    <name type="scientific">Maribacter algarum</name>
    <name type="common">ex Zhang et al. 2020</name>
    <dbReference type="NCBI Taxonomy" id="2578118"/>
    <lineage>
        <taxon>Bacteria</taxon>
        <taxon>Pseudomonadati</taxon>
        <taxon>Bacteroidota</taxon>
        <taxon>Flavobacteriia</taxon>
        <taxon>Flavobacteriales</taxon>
        <taxon>Flavobacteriaceae</taxon>
        <taxon>Maribacter</taxon>
    </lineage>
</organism>
<protein>
    <submittedName>
        <fullName evidence="1">Uncharacterized protein</fullName>
    </submittedName>
</protein>
<name>A0A5S3PZV4_9FLAO</name>
<dbReference type="Proteomes" id="UP000310314">
    <property type="component" value="Unassembled WGS sequence"/>
</dbReference>
<sequence length="185" mass="20447">MKTRKSMFKTIISMSFLAFLVIVIQSCVVEVPPEDPDPPTFSFRIIGDGFDHTFTQNTNFNSITLMLRVGVTYEFTFFGNDEGGMDHMGWYSVHSGSMVVDPSLHGEWNFSELTGSTSLEWHGSPNDPLSGSIITGTLTTQGNVVTNGTFRFTVEDYGGESGRSNNITEDLPVVFGAHTTRIRDN</sequence>
<proteinExistence type="predicted"/>
<reference evidence="1 2" key="1">
    <citation type="submission" date="2019-05" db="EMBL/GenBank/DDBJ databases">
        <authorList>
            <person name="Zhang J.-Y."/>
            <person name="Feg X."/>
            <person name="Du Z.-J."/>
        </authorList>
    </citation>
    <scope>NUCLEOTIDE SEQUENCE [LARGE SCALE GENOMIC DNA]</scope>
    <source>
        <strain evidence="1 2">RZ26</strain>
    </source>
</reference>
<dbReference type="OrthoDB" id="1447968at2"/>
<comment type="caution">
    <text evidence="1">The sequence shown here is derived from an EMBL/GenBank/DDBJ whole genome shotgun (WGS) entry which is preliminary data.</text>
</comment>
<evidence type="ECO:0000313" key="1">
    <source>
        <dbReference type="EMBL" id="TMM58867.1"/>
    </source>
</evidence>
<evidence type="ECO:0000313" key="2">
    <source>
        <dbReference type="Proteomes" id="UP000310314"/>
    </source>
</evidence>
<accession>A0A5S3PZV4</accession>
<keyword evidence="2" id="KW-1185">Reference proteome</keyword>
<dbReference type="PROSITE" id="PS51257">
    <property type="entry name" value="PROKAR_LIPOPROTEIN"/>
    <property type="match status" value="1"/>
</dbReference>
<gene>
    <name evidence="1" type="ORF">FEE95_05390</name>
</gene>